<feature type="coiled-coil region" evidence="2">
    <location>
        <begin position="1006"/>
        <end position="1037"/>
    </location>
</feature>
<reference evidence="6 7" key="1">
    <citation type="submission" date="2020-03" db="EMBL/GenBank/DDBJ databases">
        <authorList>
            <person name="Sun Q."/>
        </authorList>
    </citation>
    <scope>NUCLEOTIDE SEQUENCE [LARGE SCALE GENOMIC DNA]</scope>
    <source>
        <strain evidence="6 7">JC162</strain>
    </source>
</reference>
<evidence type="ECO:0000256" key="2">
    <source>
        <dbReference type="SAM" id="Coils"/>
    </source>
</evidence>
<name>A0A848ELH4_9PROT</name>
<evidence type="ECO:0000256" key="1">
    <source>
        <dbReference type="ARBA" id="ARBA00022737"/>
    </source>
</evidence>
<feature type="region of interest" description="Disordered" evidence="3">
    <location>
        <begin position="1160"/>
        <end position="1192"/>
    </location>
</feature>
<comment type="caution">
    <text evidence="6">The sequence shown here is derived from an EMBL/GenBank/DDBJ whole genome shotgun (WGS) entry which is preliminary data.</text>
</comment>
<dbReference type="Pfam" id="PF20148">
    <property type="entry name" value="DUF6531"/>
    <property type="match status" value="1"/>
</dbReference>
<sequence length="1192" mass="130732">MPVNVVTGALFDVALDLRIEWDVPFVWRRYYDSSRVTAALPLGWGHTHSYDHRLEFDLDGLTYVTPAGVRHGFGLPGGAARVSASPAAQLRQVGRAAYRVKASGEPAVEFEFTHPERPARLTRVYRGAAFQQLHYDESGQWAALTFGNEPPLLLHSDAGGRIVGIDWSNDGSAPRAVWRGEYDGAGNLVRVTDARGNAEAFAYDALNRMTGRRDRNGYGFAMQYDRVGRCAWSAGEDGLQAVGLRFHTDDRHTVVTRADGGAWAYHHLDRRVIRIVDPYGGVTRRDYGPDGALVQETGPEGEVLRTVVDAETGFVASPYGPPDGMALPIGDPWFVPAGELAYPREPIGWDGFGARRDHAAIRLPARDAYRAWGVSLPGAALAALQFAEGGSVPREAAGPGPVPPRFVAEAIPARPDHPMPKKPMARPAHAGRVLRDAFGLVLGNEQPDGSRCRWQYDGNGNAVRYVDHAGSEWRYDYASWNLLVRETDPLGGATSFGYGPTEQLVSVEDPGGTRTERGFDLKDRMVTRARDGKPRDRFRHDLSAGIVAAGGPEAEERVAFLPGPHGRPLLVAPQGAPERRCAYDDRGRLLAVTSDEGAAVAFAYDKVGHRVRDTQGGRSVERVHEGLLLAEITVLGRYTIQYRRDDDSGGWSIMDPMGGRHAVRQLDGGVFLLERATGVKEVVQYDWNGRCRAKVRFRGSESYAVWSRSYRYSAVGTLLTETDSLAGATSYRYDAAHRLVGAQRARGETQHFAYDAAGNLLAAPSLSGATHSGNRLVSANGRRLTYNARDAVIAEWDDAPVRRYRYDAEDRLVECETPAGRVAFEYDGLGRRLAKTSGQGRTEFVWDGERLAAEIAPSGALRIYVYADGDAMSPFAFVDYASAEADPATGVMRHVFTNQVSCPVLVEDGEGRVLWRAEHEPYGATKVTANAQVSLNLRWPGHYFDEETGLHYNRHRYYSPVLGRYIQVDPRDIEGGVNLYGYPARPLDMVDVDGLAPCPKKAMVEADEKDKKFQKAKREAEEVADNMRKALQEAVDKGEVHPLNAAGVTLATMVVKRKDGTYEVVVTGNVNPARMPQRVLDEFDGIRVVGHGDDRPPPVGKDQDDWRFPRTRPDGETDPSTHKHAEQRGLRAVDCDKDAEGVAFIAPTRPCCEGCSTAIQTPAKKNGTGGWGGDSDNVSDFGRKPGQHGDHW</sequence>
<gene>
    <name evidence="6" type="ORF">GWK16_24275</name>
</gene>
<dbReference type="Gene3D" id="2.180.10.10">
    <property type="entry name" value="RHS repeat-associated core"/>
    <property type="match status" value="3"/>
</dbReference>
<dbReference type="InterPro" id="IPR031325">
    <property type="entry name" value="RHS_repeat"/>
</dbReference>
<protein>
    <submittedName>
        <fullName evidence="6">RHS repeat protein</fullName>
    </submittedName>
</protein>
<dbReference type="NCBIfam" id="TIGR01643">
    <property type="entry name" value="YD_repeat_2x"/>
    <property type="match status" value="6"/>
</dbReference>
<dbReference type="InterPro" id="IPR006530">
    <property type="entry name" value="YD"/>
</dbReference>
<dbReference type="InterPro" id="IPR022385">
    <property type="entry name" value="Rhs_assc_core"/>
</dbReference>
<dbReference type="Pfam" id="PF25023">
    <property type="entry name" value="TEN_YD-shell"/>
    <property type="match status" value="1"/>
</dbReference>
<accession>A0A848ELH4</accession>
<keyword evidence="1" id="KW-0677">Repeat</keyword>
<keyword evidence="2" id="KW-0175">Coiled coil</keyword>
<dbReference type="InterPro" id="IPR045351">
    <property type="entry name" value="DUF6531"/>
</dbReference>
<keyword evidence="7" id="KW-1185">Reference proteome</keyword>
<dbReference type="InterPro" id="IPR011047">
    <property type="entry name" value="Quinoprotein_ADH-like_sf"/>
</dbReference>
<dbReference type="Proteomes" id="UP000548582">
    <property type="component" value="Unassembled WGS sequence"/>
</dbReference>
<feature type="region of interest" description="Disordered" evidence="3">
    <location>
        <begin position="1087"/>
        <end position="1129"/>
    </location>
</feature>
<evidence type="ECO:0000313" key="6">
    <source>
        <dbReference type="EMBL" id="NMJ44385.1"/>
    </source>
</evidence>
<feature type="domain" description="DUF6531" evidence="4">
    <location>
        <begin position="2"/>
        <end position="73"/>
    </location>
</feature>
<dbReference type="EMBL" id="JABBKX010000015">
    <property type="protein sequence ID" value="NMJ44385.1"/>
    <property type="molecule type" value="Genomic_DNA"/>
</dbReference>
<dbReference type="SUPFAM" id="SSF50998">
    <property type="entry name" value="Quinoprotein alcohol dehydrogenase-like"/>
    <property type="match status" value="1"/>
</dbReference>
<dbReference type="PANTHER" id="PTHR32305:SF15">
    <property type="entry name" value="PROTEIN RHSA-RELATED"/>
    <property type="match status" value="1"/>
</dbReference>
<feature type="compositionally biased region" description="Basic and acidic residues" evidence="3">
    <location>
        <begin position="1181"/>
        <end position="1192"/>
    </location>
</feature>
<evidence type="ECO:0000259" key="4">
    <source>
        <dbReference type="Pfam" id="PF20148"/>
    </source>
</evidence>
<evidence type="ECO:0000313" key="7">
    <source>
        <dbReference type="Proteomes" id="UP000548582"/>
    </source>
</evidence>
<dbReference type="Pfam" id="PF05593">
    <property type="entry name" value="RHS_repeat"/>
    <property type="match status" value="2"/>
</dbReference>
<dbReference type="InterPro" id="IPR056823">
    <property type="entry name" value="TEN-like_YD-shell"/>
</dbReference>
<proteinExistence type="predicted"/>
<dbReference type="RefSeq" id="WP_170056563.1">
    <property type="nucleotide sequence ID" value="NZ_JABBKX010000015.1"/>
</dbReference>
<organism evidence="6 7">
    <name type="scientific">Neoroseomonas marina</name>
    <dbReference type="NCBI Taxonomy" id="1232220"/>
    <lineage>
        <taxon>Bacteria</taxon>
        <taxon>Pseudomonadati</taxon>
        <taxon>Pseudomonadota</taxon>
        <taxon>Alphaproteobacteria</taxon>
        <taxon>Acetobacterales</taxon>
        <taxon>Acetobacteraceae</taxon>
        <taxon>Neoroseomonas</taxon>
    </lineage>
</organism>
<evidence type="ECO:0000259" key="5">
    <source>
        <dbReference type="Pfam" id="PF25023"/>
    </source>
</evidence>
<dbReference type="InterPro" id="IPR050708">
    <property type="entry name" value="T6SS_VgrG/RHS"/>
</dbReference>
<feature type="domain" description="Teneurin-like YD-shell" evidence="5">
    <location>
        <begin position="705"/>
        <end position="848"/>
    </location>
</feature>
<evidence type="ECO:0000256" key="3">
    <source>
        <dbReference type="SAM" id="MobiDB-lite"/>
    </source>
</evidence>
<dbReference type="AlphaFoldDB" id="A0A848ELH4"/>
<dbReference type="NCBIfam" id="TIGR03696">
    <property type="entry name" value="Rhs_assc_core"/>
    <property type="match status" value="1"/>
</dbReference>
<dbReference type="PANTHER" id="PTHR32305">
    <property type="match status" value="1"/>
</dbReference>